<feature type="compositionally biased region" description="Pro residues" evidence="9">
    <location>
        <begin position="378"/>
        <end position="388"/>
    </location>
</feature>
<dbReference type="PANTHER" id="PTHR22883:SF429">
    <property type="entry name" value="S-ACYLTRANSFERASE"/>
    <property type="match status" value="1"/>
</dbReference>
<keyword evidence="4 8" id="KW-0812">Transmembrane</keyword>
<feature type="transmembrane region" description="Helical" evidence="8">
    <location>
        <begin position="79"/>
        <end position="108"/>
    </location>
</feature>
<feature type="compositionally biased region" description="Low complexity" evidence="9">
    <location>
        <begin position="299"/>
        <end position="312"/>
    </location>
</feature>
<comment type="domain">
    <text evidence="8">The DHHC domain is required for palmitoyltransferase activity.</text>
</comment>
<sequence length="564" mass="61345">MIQRIKWTVKMPCFAHYVMLRFANSVNIAKAVTSVLTDLIITVGYFLHRNCMRLQILIMKISCLDPLQWLNNCVGRKNYFTFLALMTTSLLWLAIEIGVGIAVLVICFTNKNSERIIQDKLGNGLPRPAFATIVAFFTLLSLVACVPLGELFFFHMILIRKGITTYEYVVAMRAMSEAPQEEEDQEEVNIVYSPTNSATTGFSGASSLGLHYKGSWCTPPRIFVDKDEVIPHLEPGMVPSTVDPDAVRHTERANKAKKQVKISAWKLAKLDSNEAMKAAAKARASSSVLRPIDTRRGPGSSLSSSGNASMRSSMSADYSASATKEKWADMKLSSLHSSSYPQSLASQDDYESGTQSASSISSPVRIHKPVPHTQISVPPAPPPPPRPAPVVMRPQPVPTTQISNPVFQSATSYVRENRKASVVWDQEAGRFVSVAPAPTRPGAAAGDQAARAPRFLANPGGAPSNRERNLAPVNASSPALTSGQPSERLTYTGQSIFFGGPLFGAAAAAGTRRSDDPGARARPEERREFTAHQLDTAGERRRTAASFPVFAPGTFQTNPPPFNR</sequence>
<keyword evidence="7 8" id="KW-0012">Acyltransferase</keyword>
<feature type="region of interest" description="Disordered" evidence="9">
    <location>
        <begin position="339"/>
        <end position="391"/>
    </location>
</feature>
<dbReference type="GO" id="GO:0006612">
    <property type="term" value="P:protein targeting to membrane"/>
    <property type="evidence" value="ECO:0007669"/>
    <property type="project" value="TreeGrafter"/>
</dbReference>
<evidence type="ECO:0000256" key="5">
    <source>
        <dbReference type="ARBA" id="ARBA00022989"/>
    </source>
</evidence>
<dbReference type="GO" id="GO:0005794">
    <property type="term" value="C:Golgi apparatus"/>
    <property type="evidence" value="ECO:0007669"/>
    <property type="project" value="TreeGrafter"/>
</dbReference>
<dbReference type="GO" id="GO:0019706">
    <property type="term" value="F:protein-cysteine S-palmitoyltransferase activity"/>
    <property type="evidence" value="ECO:0007669"/>
    <property type="project" value="UniProtKB-EC"/>
</dbReference>
<reference evidence="11" key="1">
    <citation type="submission" date="2020-05" db="EMBL/GenBank/DDBJ databases">
        <title>WGS assembly of Panicum virgatum.</title>
        <authorList>
            <person name="Lovell J.T."/>
            <person name="Jenkins J."/>
            <person name="Shu S."/>
            <person name="Juenger T.E."/>
            <person name="Schmutz J."/>
        </authorList>
    </citation>
    <scope>NUCLEOTIDE SEQUENCE</scope>
    <source>
        <strain evidence="11">AP13</strain>
    </source>
</reference>
<feature type="region of interest" description="Disordered" evidence="9">
    <location>
        <begin position="439"/>
        <end position="487"/>
    </location>
</feature>
<feature type="region of interest" description="Disordered" evidence="9">
    <location>
        <begin position="508"/>
        <end position="564"/>
    </location>
</feature>
<feature type="domain" description="Palmitoyltransferase DHHC" evidence="10">
    <location>
        <begin position="69"/>
        <end position="169"/>
    </location>
</feature>
<dbReference type="PANTHER" id="PTHR22883">
    <property type="entry name" value="ZINC FINGER DHHC DOMAIN CONTAINING PROTEIN"/>
    <property type="match status" value="1"/>
</dbReference>
<feature type="compositionally biased region" description="Polar residues" evidence="9">
    <location>
        <begin position="352"/>
        <end position="362"/>
    </location>
</feature>
<keyword evidence="12" id="KW-1185">Reference proteome</keyword>
<evidence type="ECO:0000256" key="9">
    <source>
        <dbReference type="SAM" id="MobiDB-lite"/>
    </source>
</evidence>
<evidence type="ECO:0000256" key="1">
    <source>
        <dbReference type="ARBA" id="ARBA00004141"/>
    </source>
</evidence>
<keyword evidence="5 8" id="KW-1133">Transmembrane helix</keyword>
<dbReference type="Pfam" id="PF01529">
    <property type="entry name" value="DHHC"/>
    <property type="match status" value="1"/>
</dbReference>
<comment type="similarity">
    <text evidence="2 8">Belongs to the DHHC palmitoyltransferase family.</text>
</comment>
<evidence type="ECO:0000256" key="2">
    <source>
        <dbReference type="ARBA" id="ARBA00008574"/>
    </source>
</evidence>
<dbReference type="Proteomes" id="UP000823388">
    <property type="component" value="Chromosome 6N"/>
</dbReference>
<evidence type="ECO:0000313" key="12">
    <source>
        <dbReference type="Proteomes" id="UP000823388"/>
    </source>
</evidence>
<comment type="catalytic activity">
    <reaction evidence="8">
        <text>L-cysteinyl-[protein] + hexadecanoyl-CoA = S-hexadecanoyl-L-cysteinyl-[protein] + CoA</text>
        <dbReference type="Rhea" id="RHEA:36683"/>
        <dbReference type="Rhea" id="RHEA-COMP:10131"/>
        <dbReference type="Rhea" id="RHEA-COMP:11032"/>
        <dbReference type="ChEBI" id="CHEBI:29950"/>
        <dbReference type="ChEBI" id="CHEBI:57287"/>
        <dbReference type="ChEBI" id="CHEBI:57379"/>
        <dbReference type="ChEBI" id="CHEBI:74151"/>
        <dbReference type="EC" id="2.3.1.225"/>
    </reaction>
</comment>
<dbReference type="GO" id="GO:0005783">
    <property type="term" value="C:endoplasmic reticulum"/>
    <property type="evidence" value="ECO:0007669"/>
    <property type="project" value="TreeGrafter"/>
</dbReference>
<evidence type="ECO:0000256" key="8">
    <source>
        <dbReference type="RuleBase" id="RU079119"/>
    </source>
</evidence>
<evidence type="ECO:0000256" key="3">
    <source>
        <dbReference type="ARBA" id="ARBA00022679"/>
    </source>
</evidence>
<feature type="transmembrane region" description="Helical" evidence="8">
    <location>
        <begin position="129"/>
        <end position="154"/>
    </location>
</feature>
<proteinExistence type="inferred from homology"/>
<dbReference type="EC" id="2.3.1.225" evidence="8"/>
<evidence type="ECO:0000256" key="4">
    <source>
        <dbReference type="ARBA" id="ARBA00022692"/>
    </source>
</evidence>
<evidence type="ECO:0000259" key="10">
    <source>
        <dbReference type="Pfam" id="PF01529"/>
    </source>
</evidence>
<keyword evidence="3 8" id="KW-0808">Transferase</keyword>
<gene>
    <name evidence="11" type="ORF">PVAP13_6NG359000</name>
</gene>
<feature type="transmembrane region" description="Helical" evidence="8">
    <location>
        <begin position="28"/>
        <end position="47"/>
    </location>
</feature>
<keyword evidence="6 8" id="KW-0472">Membrane</keyword>
<feature type="compositionally biased region" description="Basic and acidic residues" evidence="9">
    <location>
        <begin position="512"/>
        <end position="530"/>
    </location>
</feature>
<name>A0A8T0R5P0_PANVG</name>
<evidence type="ECO:0000256" key="6">
    <source>
        <dbReference type="ARBA" id="ARBA00023136"/>
    </source>
</evidence>
<organism evidence="11 12">
    <name type="scientific">Panicum virgatum</name>
    <name type="common">Blackwell switchgrass</name>
    <dbReference type="NCBI Taxonomy" id="38727"/>
    <lineage>
        <taxon>Eukaryota</taxon>
        <taxon>Viridiplantae</taxon>
        <taxon>Streptophyta</taxon>
        <taxon>Embryophyta</taxon>
        <taxon>Tracheophyta</taxon>
        <taxon>Spermatophyta</taxon>
        <taxon>Magnoliopsida</taxon>
        <taxon>Liliopsida</taxon>
        <taxon>Poales</taxon>
        <taxon>Poaceae</taxon>
        <taxon>PACMAD clade</taxon>
        <taxon>Panicoideae</taxon>
        <taxon>Panicodae</taxon>
        <taxon>Paniceae</taxon>
        <taxon>Panicinae</taxon>
        <taxon>Panicum</taxon>
        <taxon>Panicum sect. Hiantes</taxon>
    </lineage>
</organism>
<feature type="compositionally biased region" description="Low complexity" evidence="9">
    <location>
        <begin position="439"/>
        <end position="454"/>
    </location>
</feature>
<dbReference type="InterPro" id="IPR001594">
    <property type="entry name" value="Palmitoyltrfase_DHHC"/>
</dbReference>
<feature type="region of interest" description="Disordered" evidence="9">
    <location>
        <begin position="281"/>
        <end position="312"/>
    </location>
</feature>
<dbReference type="GO" id="GO:0016020">
    <property type="term" value="C:membrane"/>
    <property type="evidence" value="ECO:0007669"/>
    <property type="project" value="UniProtKB-SubCell"/>
</dbReference>
<evidence type="ECO:0000256" key="7">
    <source>
        <dbReference type="ARBA" id="ARBA00023315"/>
    </source>
</evidence>
<dbReference type="InterPro" id="IPR039859">
    <property type="entry name" value="PFA4/ZDH16/20/ERF2-like"/>
</dbReference>
<feature type="compositionally biased region" description="Polar residues" evidence="9">
    <location>
        <begin position="474"/>
        <end position="487"/>
    </location>
</feature>
<comment type="caution">
    <text evidence="11">The sequence shown here is derived from an EMBL/GenBank/DDBJ whole genome shotgun (WGS) entry which is preliminary data.</text>
</comment>
<evidence type="ECO:0000313" key="11">
    <source>
        <dbReference type="EMBL" id="KAG2580616.1"/>
    </source>
</evidence>
<comment type="subcellular location">
    <subcellularLocation>
        <location evidence="1">Membrane</location>
        <topology evidence="1">Multi-pass membrane protein</topology>
    </subcellularLocation>
</comment>
<dbReference type="AlphaFoldDB" id="A0A8T0R5P0"/>
<dbReference type="EMBL" id="CM029048">
    <property type="protein sequence ID" value="KAG2580616.1"/>
    <property type="molecule type" value="Genomic_DNA"/>
</dbReference>
<accession>A0A8T0R5P0</accession>
<protein>
    <recommendedName>
        <fullName evidence="8">S-acyltransferase</fullName>
        <ecNumber evidence="8">2.3.1.225</ecNumber>
    </recommendedName>
    <alternativeName>
        <fullName evidence="8">Palmitoyltransferase</fullName>
    </alternativeName>
</protein>